<dbReference type="NCBIfam" id="TIGR02802">
    <property type="entry name" value="Pal_lipo"/>
    <property type="match status" value="1"/>
</dbReference>
<dbReference type="InterPro" id="IPR006665">
    <property type="entry name" value="OmpA-like"/>
</dbReference>
<evidence type="ECO:0000256" key="7">
    <source>
        <dbReference type="ARBA" id="ARBA00023288"/>
    </source>
</evidence>
<dbReference type="InterPro" id="IPR036737">
    <property type="entry name" value="OmpA-like_sf"/>
</dbReference>
<evidence type="ECO:0000256" key="1">
    <source>
        <dbReference type="ARBA" id="ARBA00004442"/>
    </source>
</evidence>
<evidence type="ECO:0000256" key="3">
    <source>
        <dbReference type="ARBA" id="ARBA00022729"/>
    </source>
</evidence>
<dbReference type="InterPro" id="IPR050330">
    <property type="entry name" value="Bact_OuterMem_StrucFunc"/>
</dbReference>
<organism evidence="10">
    <name type="scientific">hydrothermal vent metagenome</name>
    <dbReference type="NCBI Taxonomy" id="652676"/>
    <lineage>
        <taxon>unclassified sequences</taxon>
        <taxon>metagenomes</taxon>
        <taxon>ecological metagenomes</taxon>
    </lineage>
</organism>
<keyword evidence="4" id="KW-0472">Membrane</keyword>
<evidence type="ECO:0000259" key="9">
    <source>
        <dbReference type="PROSITE" id="PS51123"/>
    </source>
</evidence>
<evidence type="ECO:0000256" key="4">
    <source>
        <dbReference type="ARBA" id="ARBA00023136"/>
    </source>
</evidence>
<evidence type="ECO:0000256" key="6">
    <source>
        <dbReference type="ARBA" id="ARBA00023237"/>
    </source>
</evidence>
<dbReference type="PRINTS" id="PR01021">
    <property type="entry name" value="OMPADOMAIN"/>
</dbReference>
<dbReference type="PROSITE" id="PS51123">
    <property type="entry name" value="OMPA_2"/>
    <property type="match status" value="1"/>
</dbReference>
<dbReference type="HAMAP" id="MF_02204">
    <property type="entry name" value="Pal"/>
    <property type="match status" value="1"/>
</dbReference>
<reference evidence="10" key="1">
    <citation type="submission" date="2018-06" db="EMBL/GenBank/DDBJ databases">
        <authorList>
            <person name="Zhirakovskaya E."/>
        </authorList>
    </citation>
    <scope>NUCLEOTIDE SEQUENCE</scope>
</reference>
<sequence length="176" mass="19403">MNKTTKLITVLIFALAMSACKKDVKPTVDEDTTNNNDTAVVDTTPVRTDGLICCNPDDLTNPASLLSQRVVYFDYDQATIASEFREMLSLHARYLQENPSARMTVEGHADERGSREYNLALGEKRGYAVANLMRAQGAAVGQVIVVSYGEERPDATCSNDSCWSKNRRGVIVYTAQ</sequence>
<gene>
    <name evidence="10" type="ORF">MNBD_GAMMA02-313</name>
</gene>
<dbReference type="PANTHER" id="PTHR30329:SF21">
    <property type="entry name" value="LIPOPROTEIN YIAD-RELATED"/>
    <property type="match status" value="1"/>
</dbReference>
<keyword evidence="5" id="KW-0564">Palmitate</keyword>
<comment type="subcellular location">
    <subcellularLocation>
        <location evidence="1">Cell outer membrane</location>
    </subcellularLocation>
</comment>
<evidence type="ECO:0000256" key="5">
    <source>
        <dbReference type="ARBA" id="ARBA00023139"/>
    </source>
</evidence>
<keyword evidence="8" id="KW-0131">Cell cycle</keyword>
<keyword evidence="6" id="KW-0998">Cell outer membrane</keyword>
<name>A0A3B0WNY5_9ZZZZ</name>
<keyword evidence="7 10" id="KW-0449">Lipoprotein</keyword>
<dbReference type="AlphaFoldDB" id="A0A3B0WNY5"/>
<dbReference type="CDD" id="cd07185">
    <property type="entry name" value="OmpA_C-like"/>
    <property type="match status" value="1"/>
</dbReference>
<evidence type="ECO:0000256" key="8">
    <source>
        <dbReference type="ARBA" id="ARBA00023306"/>
    </source>
</evidence>
<evidence type="ECO:0000313" key="10">
    <source>
        <dbReference type="EMBL" id="VAW46036.1"/>
    </source>
</evidence>
<dbReference type="PANTHER" id="PTHR30329">
    <property type="entry name" value="STATOR ELEMENT OF FLAGELLAR MOTOR COMPLEX"/>
    <property type="match status" value="1"/>
</dbReference>
<evidence type="ECO:0000256" key="2">
    <source>
        <dbReference type="ARBA" id="ARBA00022618"/>
    </source>
</evidence>
<dbReference type="InterPro" id="IPR006664">
    <property type="entry name" value="OMP_bac"/>
</dbReference>
<keyword evidence="2" id="KW-0132">Cell division</keyword>
<accession>A0A3B0WNY5</accession>
<protein>
    <submittedName>
        <fullName evidence="10">Tol-Pal system peptidoglycan-associated lipoprotein PAL</fullName>
    </submittedName>
</protein>
<feature type="domain" description="OmpA-like" evidence="9">
    <location>
        <begin position="60"/>
        <end position="176"/>
    </location>
</feature>
<dbReference type="PROSITE" id="PS51257">
    <property type="entry name" value="PROKAR_LIPOPROTEIN"/>
    <property type="match status" value="1"/>
</dbReference>
<keyword evidence="3" id="KW-0732">Signal</keyword>
<dbReference type="GO" id="GO:0009279">
    <property type="term" value="C:cell outer membrane"/>
    <property type="evidence" value="ECO:0007669"/>
    <property type="project" value="UniProtKB-SubCell"/>
</dbReference>
<dbReference type="GO" id="GO:0051301">
    <property type="term" value="P:cell division"/>
    <property type="evidence" value="ECO:0007669"/>
    <property type="project" value="UniProtKB-KW"/>
</dbReference>
<dbReference type="Pfam" id="PF00691">
    <property type="entry name" value="OmpA"/>
    <property type="match status" value="1"/>
</dbReference>
<dbReference type="Gene3D" id="3.30.1330.60">
    <property type="entry name" value="OmpA-like domain"/>
    <property type="match status" value="1"/>
</dbReference>
<dbReference type="EMBL" id="UOFA01000253">
    <property type="protein sequence ID" value="VAW46036.1"/>
    <property type="molecule type" value="Genomic_DNA"/>
</dbReference>
<dbReference type="InterPro" id="IPR014169">
    <property type="entry name" value="Pal_lipo_C"/>
</dbReference>
<dbReference type="SUPFAM" id="SSF103088">
    <property type="entry name" value="OmpA-like"/>
    <property type="match status" value="1"/>
</dbReference>
<dbReference type="InterPro" id="IPR039001">
    <property type="entry name" value="Pal"/>
</dbReference>
<proteinExistence type="inferred from homology"/>